<dbReference type="InterPro" id="IPR058923">
    <property type="entry name" value="RCC1-like_dom"/>
</dbReference>
<dbReference type="PROSITE" id="PS50012">
    <property type="entry name" value="RCC1_3"/>
    <property type="match status" value="6"/>
</dbReference>
<dbReference type="PRINTS" id="PR00633">
    <property type="entry name" value="RCCNDNSATION"/>
</dbReference>
<dbReference type="Gene3D" id="2.130.10.30">
    <property type="entry name" value="Regulator of chromosome condensation 1/beta-lactamase-inhibitor protein II"/>
    <property type="match status" value="1"/>
</dbReference>
<feature type="compositionally biased region" description="Basic and acidic residues" evidence="3">
    <location>
        <begin position="921"/>
        <end position="961"/>
    </location>
</feature>
<sequence>MPRVSLWGPRGLPGPSSGLRRSFRPHRVPPTSFPAQAQASRSAISMREPEEMVPDSGAVFTFGKTKFAENTPSKFWFKNDIPIYLSCGDEHTAIITGNNKLFMFGCNNWGQLGLGSKSTVSKPTCVKALKQEKVKFAACGRNHTLVSTEGGKVYAAGGNNEGQLGLGDTEERNTFHLVSFFTSQHKIKQLSAGSNTSAVLTEDGELFMWGDNSEGQIGLNNITNVCVPHQVTVGKPISWISCGYYHSAFITTEGELYTFGEAECGKLGLPPELLVNHKVPQLVPGIPEKVIQVACGGGHTVVLTENAVYSFGLGQFGQLGLGTFIFETSEPRIIDDIKDQKISHISCGENHTALITDIGLMYTFGDGRHGKLGLGLENFTNQFVPTLCSNFLRFIIQLVACGGCHMLVFATPRLDMLEDNDSDEMNDCYLPSSTFLPISDLTSGTVLNRSLSARMRRREREKSPDSIRMPRTLPPTEGTLVPPTCFSPRSVPFCVSESDLLEKIMPEKEGSMQPLEPDYFQYKMTKEKETDNFSSVDSESLGETTDVLNMTHMMSLNSNEKTLKLSPIQKQKKQETIEKLKQHTAQTENDDSNEYESEEMSQKMKEGKTYKQLLAKGMYAMQAPVTVEAFSDEDVGNDSGQHSRPANTSAEGLQKGIFRRESKHGVYPLNSKEIEKESDGGHSQKDSEAEEIDSKKESDLVKMTGPYIRKSEENRKNIDMFDNLPNRDMNIEDEENKNFVKESKRNEQDVLFDSERGSTEEPDSYLEGDSASQQGTADGFEQPESVEFSSGEKEDDEVETDVNLWYSRKCIEQGHEEEIEHRMSKFLTKYDFKCDCLSEIPEEQEGEDDSEGSGIEEQEIEANEEMPGGKEKEAELLSDDLTNRAEDHEFSEDEELEDVNKDIEEYLEGRKKAPGGNKSAPADDHSKTTDISVKKDKKAKQEERAIHEYNENPKGNMRDRAQSSSSEILEDSESTPSKDINKSKKIFLLKRMSLTSQKSMQSNNDPLPEIKPIGDQIAFKANKKDANQNDMGQNHQDTSPPNTERRSKSCTIL</sequence>
<feature type="compositionally biased region" description="Basic and acidic residues" evidence="3">
    <location>
        <begin position="709"/>
        <end position="719"/>
    </location>
</feature>
<accession>A0ABM5CVV2</accession>
<feature type="repeat" description="RCC1" evidence="2">
    <location>
        <begin position="254"/>
        <end position="306"/>
    </location>
</feature>
<dbReference type="Proteomes" id="UP001652581">
    <property type="component" value="Chromosome X"/>
</dbReference>
<reference evidence="6" key="1">
    <citation type="submission" date="2025-08" db="UniProtKB">
        <authorList>
            <consortium name="RefSeq"/>
        </authorList>
    </citation>
    <scope>IDENTIFICATION</scope>
</reference>
<feature type="compositionally biased region" description="Basic and acidic residues" evidence="3">
    <location>
        <begin position="736"/>
        <end position="759"/>
    </location>
</feature>
<evidence type="ECO:0000256" key="1">
    <source>
        <dbReference type="ARBA" id="ARBA00022737"/>
    </source>
</evidence>
<feature type="compositionally biased region" description="Polar residues" evidence="3">
    <location>
        <begin position="33"/>
        <end position="43"/>
    </location>
</feature>
<dbReference type="RefSeq" id="XP_072812782.1">
    <property type="nucleotide sequence ID" value="XM_072956681.1"/>
</dbReference>
<dbReference type="Pfam" id="PF25390">
    <property type="entry name" value="WD40_RLD"/>
    <property type="match status" value="1"/>
</dbReference>
<evidence type="ECO:0000313" key="6">
    <source>
        <dbReference type="RefSeq" id="XP_072812782.1"/>
    </source>
</evidence>
<proteinExistence type="predicted"/>
<feature type="repeat" description="RCC1" evidence="2">
    <location>
        <begin position="306"/>
        <end position="358"/>
    </location>
</feature>
<protein>
    <submittedName>
        <fullName evidence="6">X-linked retinitis pigmentosa GTPase regulator isoform X4</fullName>
    </submittedName>
</protein>
<feature type="region of interest" description="Disordered" evidence="3">
    <location>
        <begin position="567"/>
        <end position="606"/>
    </location>
</feature>
<evidence type="ECO:0000256" key="3">
    <source>
        <dbReference type="SAM" id="MobiDB-lite"/>
    </source>
</evidence>
<dbReference type="SUPFAM" id="SSF50985">
    <property type="entry name" value="RCC1/BLIP-II"/>
    <property type="match status" value="1"/>
</dbReference>
<keyword evidence="5" id="KW-1185">Reference proteome</keyword>
<feature type="compositionally biased region" description="Acidic residues" evidence="3">
    <location>
        <begin position="840"/>
        <end position="864"/>
    </location>
</feature>
<dbReference type="InterPro" id="IPR051625">
    <property type="entry name" value="Signaling_Regulatory_Domain"/>
</dbReference>
<feature type="compositionally biased region" description="Low complexity" evidence="3">
    <location>
        <begin position="1"/>
        <end position="20"/>
    </location>
</feature>
<organism evidence="5 6">
    <name type="scientific">Vicugna pacos</name>
    <name type="common">Alpaca</name>
    <name type="synonym">Lama pacos</name>
    <dbReference type="NCBI Taxonomy" id="30538"/>
    <lineage>
        <taxon>Eukaryota</taxon>
        <taxon>Metazoa</taxon>
        <taxon>Chordata</taxon>
        <taxon>Craniata</taxon>
        <taxon>Vertebrata</taxon>
        <taxon>Euteleostomi</taxon>
        <taxon>Mammalia</taxon>
        <taxon>Eutheria</taxon>
        <taxon>Laurasiatheria</taxon>
        <taxon>Artiodactyla</taxon>
        <taxon>Tylopoda</taxon>
        <taxon>Camelidae</taxon>
        <taxon>Vicugna</taxon>
    </lineage>
</organism>
<feature type="repeat" description="RCC1" evidence="2">
    <location>
        <begin position="359"/>
        <end position="412"/>
    </location>
</feature>
<feature type="region of interest" description="Disordered" evidence="3">
    <location>
        <begin position="840"/>
        <end position="1053"/>
    </location>
</feature>
<dbReference type="InterPro" id="IPR000408">
    <property type="entry name" value="Reg_chr_condens"/>
</dbReference>
<gene>
    <name evidence="6" type="primary">RPGR</name>
</gene>
<dbReference type="PROSITE" id="PS00626">
    <property type="entry name" value="RCC1_2"/>
    <property type="match status" value="3"/>
</dbReference>
<feature type="compositionally biased region" description="Polar residues" evidence="3">
    <location>
        <begin position="638"/>
        <end position="651"/>
    </location>
</feature>
<feature type="repeat" description="RCC1" evidence="2">
    <location>
        <begin position="99"/>
        <end position="150"/>
    </location>
</feature>
<feature type="repeat" description="RCC1" evidence="2">
    <location>
        <begin position="204"/>
        <end position="253"/>
    </location>
</feature>
<feature type="region of interest" description="Disordered" evidence="3">
    <location>
        <begin position="453"/>
        <end position="481"/>
    </location>
</feature>
<feature type="region of interest" description="Disordered" evidence="3">
    <location>
        <begin position="632"/>
        <end position="800"/>
    </location>
</feature>
<feature type="compositionally biased region" description="Acidic residues" evidence="3">
    <location>
        <begin position="588"/>
        <end position="599"/>
    </location>
</feature>
<dbReference type="PANTHER" id="PTHR22872:SF9">
    <property type="entry name" value="X-LINKED RETINITIS PIGMENTOSA GTPASE REGULATOR"/>
    <property type="match status" value="1"/>
</dbReference>
<dbReference type="PANTHER" id="PTHR22872">
    <property type="entry name" value="BTK-BINDING PROTEIN-RELATED"/>
    <property type="match status" value="1"/>
</dbReference>
<feature type="compositionally biased region" description="Basic and acidic residues" evidence="3">
    <location>
        <begin position="672"/>
        <end position="700"/>
    </location>
</feature>
<feature type="compositionally biased region" description="Polar residues" evidence="3">
    <location>
        <begin position="1028"/>
        <end position="1042"/>
    </location>
</feature>
<feature type="compositionally biased region" description="Basic and acidic residues" evidence="3">
    <location>
        <begin position="572"/>
        <end position="581"/>
    </location>
</feature>
<keyword evidence="1" id="KW-0677">Repeat</keyword>
<feature type="region of interest" description="Disordered" evidence="3">
    <location>
        <begin position="1"/>
        <end position="50"/>
    </location>
</feature>
<dbReference type="GeneID" id="102542402"/>
<feature type="compositionally biased region" description="Polar residues" evidence="3">
    <location>
        <begin position="993"/>
        <end position="1005"/>
    </location>
</feature>
<evidence type="ECO:0000313" key="5">
    <source>
        <dbReference type="Proteomes" id="UP001652581"/>
    </source>
</evidence>
<evidence type="ECO:0000256" key="2">
    <source>
        <dbReference type="PROSITE-ProRule" id="PRU00235"/>
    </source>
</evidence>
<name>A0ABM5CVV2_VICPA</name>
<feature type="compositionally biased region" description="Basic and acidic residues" evidence="3">
    <location>
        <begin position="898"/>
        <end position="911"/>
    </location>
</feature>
<feature type="repeat" description="RCC1" evidence="2">
    <location>
        <begin position="151"/>
        <end position="203"/>
    </location>
</feature>
<evidence type="ECO:0000259" key="4">
    <source>
        <dbReference type="Pfam" id="PF25390"/>
    </source>
</evidence>
<dbReference type="InterPro" id="IPR009091">
    <property type="entry name" value="RCC1/BLIP-II"/>
</dbReference>
<feature type="domain" description="RCC1-like" evidence="4">
    <location>
        <begin position="81"/>
        <end position="408"/>
    </location>
</feature>
<feature type="compositionally biased region" description="Basic and acidic residues" evidence="3">
    <location>
        <begin position="867"/>
        <end position="888"/>
    </location>
</feature>